<dbReference type="Proteomes" id="UP000000611">
    <property type="component" value="Chromosome"/>
</dbReference>
<dbReference type="HOGENOM" id="CLU_1281127_0_0_12"/>
<protein>
    <submittedName>
        <fullName evidence="2">Uncharacterized conserved protein</fullName>
    </submittedName>
</protein>
<dbReference type="AlphaFoldDB" id="B5RLT1"/>
<dbReference type="STRING" id="412419.BDU_345"/>
<dbReference type="OrthoDB" id="306521at2"/>
<organism evidence="2 3">
    <name type="scientific">Borrelia duttonii (strain Ly)</name>
    <dbReference type="NCBI Taxonomy" id="412419"/>
    <lineage>
        <taxon>Bacteria</taxon>
        <taxon>Pseudomonadati</taxon>
        <taxon>Spirochaetota</taxon>
        <taxon>Spirochaetia</taxon>
        <taxon>Spirochaetales</taxon>
        <taxon>Borreliaceae</taxon>
        <taxon>Borrelia</taxon>
    </lineage>
</organism>
<keyword evidence="1" id="KW-0732">Signal</keyword>
<dbReference type="SUPFAM" id="SSF89392">
    <property type="entry name" value="Prokaryotic lipoproteins and lipoprotein localization factors"/>
    <property type="match status" value="1"/>
</dbReference>
<dbReference type="PANTHER" id="PTHR35869:SF1">
    <property type="entry name" value="OUTER-MEMBRANE LIPOPROTEIN CARRIER PROTEIN"/>
    <property type="match status" value="1"/>
</dbReference>
<dbReference type="RefSeq" id="WP_012538108.1">
    <property type="nucleotide sequence ID" value="NC_011229.1"/>
</dbReference>
<dbReference type="PANTHER" id="PTHR35869">
    <property type="entry name" value="OUTER-MEMBRANE LIPOPROTEIN CARRIER PROTEIN"/>
    <property type="match status" value="1"/>
</dbReference>
<dbReference type="CDD" id="cd16325">
    <property type="entry name" value="LolA"/>
    <property type="match status" value="1"/>
</dbReference>
<dbReference type="InterPro" id="IPR029046">
    <property type="entry name" value="LolA/LolB/LppX"/>
</dbReference>
<dbReference type="InterPro" id="IPR004564">
    <property type="entry name" value="OM_lipoprot_carrier_LolA-like"/>
</dbReference>
<dbReference type="KEGG" id="bdu:BDU_345"/>
<sequence length="225" mass="25144">MSFIMNKIKKIILIISPYLLFAQISANQYFEEVHSKYQNVNDMQAKISLNIKGLKQTGTLLYKSPDKFIINLDSNNQVFVSDGEFLTIYVPSLGTSFRQQLTMGKSGSGFMNILSTEYSVSYTNSPNLEPLDESGGRGGAENFMKLTFSRRLYKGAATIDSFMIAFTPSGAIRRVIAYPTGGGREIVIDLLSVKFNVGISDSKFKYDLPKNANKVDNFLYDVKKT</sequence>
<dbReference type="eggNOG" id="COG2834">
    <property type="taxonomic scope" value="Bacteria"/>
</dbReference>
<evidence type="ECO:0000313" key="2">
    <source>
        <dbReference type="EMBL" id="ACH93297.1"/>
    </source>
</evidence>
<dbReference type="EMBL" id="CP000976">
    <property type="protein sequence ID" value="ACH93297.1"/>
    <property type="molecule type" value="Genomic_DNA"/>
</dbReference>
<dbReference type="Pfam" id="PF03548">
    <property type="entry name" value="LolA"/>
    <property type="match status" value="1"/>
</dbReference>
<name>B5RLT1_BORDL</name>
<reference evidence="2 3" key="1">
    <citation type="journal article" date="2008" name="PLoS Genet.">
        <title>The genome of Borrelia recurrentis, the agent of deadly louse-borne relapsing fever, is a degraded subset of tick-borne Borrelia duttonii.</title>
        <authorList>
            <person name="Lescot M."/>
            <person name="Audic S."/>
            <person name="Robert C."/>
            <person name="Nguyen T.T."/>
            <person name="Blanc G."/>
            <person name="Cutler S.J."/>
            <person name="Wincker P."/>
            <person name="Couloux A."/>
            <person name="Claverie J.-M."/>
            <person name="Raoult D."/>
            <person name="Drancourt M."/>
        </authorList>
    </citation>
    <scope>NUCLEOTIDE SEQUENCE [LARGE SCALE GENOMIC DNA]</scope>
    <source>
        <strain evidence="2 3">Ly</strain>
    </source>
</reference>
<accession>B5RLT1</accession>
<evidence type="ECO:0000256" key="1">
    <source>
        <dbReference type="ARBA" id="ARBA00022729"/>
    </source>
</evidence>
<evidence type="ECO:0000313" key="3">
    <source>
        <dbReference type="Proteomes" id="UP000000611"/>
    </source>
</evidence>
<dbReference type="Gene3D" id="2.50.20.10">
    <property type="entry name" value="Lipoprotein localisation LolA/LolB/LppX"/>
    <property type="match status" value="1"/>
</dbReference>
<proteinExistence type="predicted"/>
<gene>
    <name evidence="2" type="ordered locus">BDU_345</name>
</gene>
<keyword evidence="3" id="KW-1185">Reference proteome</keyword>